<sequence length="69" mass="8129">MRSEFDKHEPLKPPNGEIKKIHHACGMCIIMSTAFSFTRKHVWINERRRKSPEISCQQLDPSVRIVLRL</sequence>
<comment type="caution">
    <text evidence="1">The sequence shown here is derived from an EMBL/GenBank/DDBJ whole genome shotgun (WGS) entry which is preliminary data.</text>
</comment>
<accession>A0A5C5XK14</accession>
<dbReference type="EMBL" id="SJPG01000001">
    <property type="protein sequence ID" value="TWT63038.1"/>
    <property type="molecule type" value="Genomic_DNA"/>
</dbReference>
<dbReference type="AlphaFoldDB" id="A0A5C5XK14"/>
<evidence type="ECO:0000313" key="1">
    <source>
        <dbReference type="EMBL" id="TWT63038.1"/>
    </source>
</evidence>
<reference evidence="1 2" key="1">
    <citation type="submission" date="2019-02" db="EMBL/GenBank/DDBJ databases">
        <title>Deep-cultivation of Planctomycetes and their phenomic and genomic characterization uncovers novel biology.</title>
        <authorList>
            <person name="Wiegand S."/>
            <person name="Jogler M."/>
            <person name="Boedeker C."/>
            <person name="Pinto D."/>
            <person name="Vollmers J."/>
            <person name="Rivas-Marin E."/>
            <person name="Kohn T."/>
            <person name="Peeters S.H."/>
            <person name="Heuer A."/>
            <person name="Rast P."/>
            <person name="Oberbeckmann S."/>
            <person name="Bunk B."/>
            <person name="Jeske O."/>
            <person name="Meyerdierks A."/>
            <person name="Storesund J.E."/>
            <person name="Kallscheuer N."/>
            <person name="Luecker S."/>
            <person name="Lage O.M."/>
            <person name="Pohl T."/>
            <person name="Merkel B.J."/>
            <person name="Hornburger P."/>
            <person name="Mueller R.-W."/>
            <person name="Bruemmer F."/>
            <person name="Labrenz M."/>
            <person name="Spormann A.M."/>
            <person name="Op Den Camp H."/>
            <person name="Overmann J."/>
            <person name="Amann R."/>
            <person name="Jetten M.S.M."/>
            <person name="Mascher T."/>
            <person name="Medema M.H."/>
            <person name="Devos D.P."/>
            <person name="Kaster A.-K."/>
            <person name="Ovreas L."/>
            <person name="Rohde M."/>
            <person name="Galperin M.Y."/>
            <person name="Jogler C."/>
        </authorList>
    </citation>
    <scope>NUCLEOTIDE SEQUENCE [LARGE SCALE GENOMIC DNA]</scope>
    <source>
        <strain evidence="1 2">Pan54</strain>
    </source>
</reference>
<keyword evidence="2" id="KW-1185">Reference proteome</keyword>
<dbReference type="Proteomes" id="UP000316095">
    <property type="component" value="Unassembled WGS sequence"/>
</dbReference>
<proteinExistence type="predicted"/>
<evidence type="ECO:0000313" key="2">
    <source>
        <dbReference type="Proteomes" id="UP000316095"/>
    </source>
</evidence>
<name>A0A5C5XK14_9PLAN</name>
<organism evidence="1 2">
    <name type="scientific">Rubinisphaera italica</name>
    <dbReference type="NCBI Taxonomy" id="2527969"/>
    <lineage>
        <taxon>Bacteria</taxon>
        <taxon>Pseudomonadati</taxon>
        <taxon>Planctomycetota</taxon>
        <taxon>Planctomycetia</taxon>
        <taxon>Planctomycetales</taxon>
        <taxon>Planctomycetaceae</taxon>
        <taxon>Rubinisphaera</taxon>
    </lineage>
</organism>
<protein>
    <submittedName>
        <fullName evidence="1">Uncharacterized protein</fullName>
    </submittedName>
</protein>
<gene>
    <name evidence="1" type="ORF">Pan54_37890</name>
</gene>